<dbReference type="Proteomes" id="UP001255856">
    <property type="component" value="Unassembled WGS sequence"/>
</dbReference>
<feature type="signal peptide" evidence="1">
    <location>
        <begin position="1"/>
        <end position="25"/>
    </location>
</feature>
<gene>
    <name evidence="3" type="ORF">QBZ16_001393</name>
</gene>
<evidence type="ECO:0000313" key="4">
    <source>
        <dbReference type="Proteomes" id="UP001255856"/>
    </source>
</evidence>
<dbReference type="Pfam" id="PF04991">
    <property type="entry name" value="LicD"/>
    <property type="match status" value="1"/>
</dbReference>
<keyword evidence="4" id="KW-1185">Reference proteome</keyword>
<organism evidence="3 4">
    <name type="scientific">Prototheca wickerhamii</name>
    <dbReference type="NCBI Taxonomy" id="3111"/>
    <lineage>
        <taxon>Eukaryota</taxon>
        <taxon>Viridiplantae</taxon>
        <taxon>Chlorophyta</taxon>
        <taxon>core chlorophytes</taxon>
        <taxon>Trebouxiophyceae</taxon>
        <taxon>Chlorellales</taxon>
        <taxon>Chlorellaceae</taxon>
        <taxon>Prototheca</taxon>
    </lineage>
</organism>
<feature type="chain" id="PRO_5041961655" description="LicD/FKTN/FKRP nucleotidyltransferase domain-containing protein" evidence="1">
    <location>
        <begin position="26"/>
        <end position="401"/>
    </location>
</feature>
<evidence type="ECO:0000313" key="3">
    <source>
        <dbReference type="EMBL" id="KAK2076057.1"/>
    </source>
</evidence>
<sequence length="401" mass="45431">MQLRRSLCLATGWLSLFWVAHRVRRSERGQDGRLFAFELPTWTGREVRLEEFEPGPGFLTASGFAASGRAPKYFEEVPGDTHRLIGELAVESPQIQETHDQDGRIVLLREAFRSFHAFMEARGEAYWLASGSLLGQAQGGGIMPFDADVDVQVPLRALFRLEPFNRTLVSGRYYLDLNPNFRWRWSRNVLQRDGPEPNKIDARWVDGLSGLYIDVTALAVDWAGAPVATRGERRPPADSLDAQPRLQDKSVWGYEHAEISPLVPCEFEQVTSWCPAGADAILRRQYRDGHELGPHYRAWHLHAASKRWAKLPCAQLHGMYARPAPETCDEHCRLIVAHPRRLEWGPETVDDDGEDCCQLTIEWREGAHLRMATFWGVLGSPDEVGGLPELSTDWYPPAAWL</sequence>
<name>A0AAD9IGY1_PROWI</name>
<proteinExistence type="predicted"/>
<dbReference type="PANTHER" id="PTHR43404:SF1">
    <property type="entry name" value="MNN4P"/>
    <property type="match status" value="1"/>
</dbReference>
<dbReference type="AlphaFoldDB" id="A0AAD9IGY1"/>
<dbReference type="PANTHER" id="PTHR43404">
    <property type="entry name" value="LIPOPOLYSACCHARIDE CHOLINEPHOSPHOTRANSFERASE LICD"/>
    <property type="match status" value="1"/>
</dbReference>
<protein>
    <recommendedName>
        <fullName evidence="2">LicD/FKTN/FKRP nucleotidyltransferase domain-containing protein</fullName>
    </recommendedName>
</protein>
<accession>A0AAD9IGY1</accession>
<dbReference type="EMBL" id="JASFZW010000012">
    <property type="protein sequence ID" value="KAK2076057.1"/>
    <property type="molecule type" value="Genomic_DNA"/>
</dbReference>
<dbReference type="InterPro" id="IPR052942">
    <property type="entry name" value="LPS_cholinephosphotransferase"/>
</dbReference>
<evidence type="ECO:0000256" key="1">
    <source>
        <dbReference type="SAM" id="SignalP"/>
    </source>
</evidence>
<reference evidence="3" key="1">
    <citation type="submission" date="2021-01" db="EMBL/GenBank/DDBJ databases">
        <authorList>
            <person name="Eckstrom K.M.E."/>
        </authorList>
    </citation>
    <scope>NUCLEOTIDE SEQUENCE</scope>
    <source>
        <strain evidence="3">UVCC 0001</strain>
    </source>
</reference>
<dbReference type="GO" id="GO:0009100">
    <property type="term" value="P:glycoprotein metabolic process"/>
    <property type="evidence" value="ECO:0007669"/>
    <property type="project" value="UniProtKB-ARBA"/>
</dbReference>
<feature type="domain" description="LicD/FKTN/FKRP nucleotidyltransferase" evidence="2">
    <location>
        <begin position="125"/>
        <end position="218"/>
    </location>
</feature>
<dbReference type="InterPro" id="IPR007074">
    <property type="entry name" value="LicD/FKTN/FKRP_NTP_transf"/>
</dbReference>
<comment type="caution">
    <text evidence="3">The sequence shown here is derived from an EMBL/GenBank/DDBJ whole genome shotgun (WGS) entry which is preliminary data.</text>
</comment>
<keyword evidence="1" id="KW-0732">Signal</keyword>
<evidence type="ECO:0000259" key="2">
    <source>
        <dbReference type="Pfam" id="PF04991"/>
    </source>
</evidence>